<proteinExistence type="predicted"/>
<dbReference type="AlphaFoldDB" id="A0A142CVP9"/>
<dbReference type="EMBL" id="CP014750">
    <property type="protein sequence ID" value="AMQ18851.1"/>
    <property type="molecule type" value="Genomic_DNA"/>
</dbReference>
<organism evidence="2 3">
    <name type="scientific">Thermococcus peptonophilus</name>
    <dbReference type="NCBI Taxonomy" id="53952"/>
    <lineage>
        <taxon>Archaea</taxon>
        <taxon>Methanobacteriati</taxon>
        <taxon>Methanobacteriota</taxon>
        <taxon>Thermococci</taxon>
        <taxon>Thermococcales</taxon>
        <taxon>Thermococcaceae</taxon>
        <taxon>Thermococcus</taxon>
    </lineage>
</organism>
<feature type="domain" description="Sulfatase N-terminal" evidence="1">
    <location>
        <begin position="4"/>
        <end position="325"/>
    </location>
</feature>
<reference evidence="3" key="1">
    <citation type="submission" date="2016-03" db="EMBL/GenBank/DDBJ databases">
        <authorList>
            <person name="Oger P.M."/>
        </authorList>
    </citation>
    <scope>NUCLEOTIDE SEQUENCE [LARGE SCALE GENOMIC DNA]</scope>
    <source>
        <strain evidence="3">OG-1</strain>
    </source>
</reference>
<name>A0A142CVP9_9EURY</name>
<accession>A0A142CVP9</accession>
<sequence>MDYPNVILIVVDTLRDDYSYPLKENLKKFGFISYNNAIAPTSWTIPSHASLFTGLYPLLHKIHETKHKKNPDIRFDDLPPEITLQHFLGELGYESYLLSANPYISPFFGLSGFDYFHDTYSGKYSIFLSDNEQEYIDKLKIRTRTTKELLSKLWNDKQFKLLLKVTGGFIIWKLGLVKGWPFDMGARKTIEVLRRILKKENWRDSNPFFIFVNLMEVHEPYSRLENPQTLIKSFKRNLLTGELNFEQVLLWKQVYPKEVDYITERILEIIKILKYEDMFDNSIIIITSDHGQLLGEHGRIGHGTFLYDELLKVPLLVKFPKEYESHYPGDSESWISLTKIKQLILSVVENKLEVHQLYSSVVFAESYGIQDYINPPTDRDQYNNFYALEKYRIAIYYKNFKGIFNVTDWKFEEIISYDPKTEVTEDIVKHMKKEIIKFLKTVEFRSISKIGELTIY</sequence>
<evidence type="ECO:0000259" key="1">
    <source>
        <dbReference type="Pfam" id="PF00884"/>
    </source>
</evidence>
<dbReference type="Gene3D" id="3.40.720.10">
    <property type="entry name" value="Alkaline Phosphatase, subunit A"/>
    <property type="match status" value="1"/>
</dbReference>
<dbReference type="SUPFAM" id="SSF53649">
    <property type="entry name" value="Alkaline phosphatase-like"/>
    <property type="match status" value="1"/>
</dbReference>
<evidence type="ECO:0000313" key="2">
    <source>
        <dbReference type="EMBL" id="AMQ18851.1"/>
    </source>
</evidence>
<dbReference type="InterPro" id="IPR000917">
    <property type="entry name" value="Sulfatase_N"/>
</dbReference>
<dbReference type="GeneID" id="27140186"/>
<dbReference type="KEGG" id="tpep:A0127_06520"/>
<evidence type="ECO:0000313" key="3">
    <source>
        <dbReference type="Proteomes" id="UP000073604"/>
    </source>
</evidence>
<dbReference type="RefSeq" id="WP_062389524.1">
    <property type="nucleotide sequence ID" value="NZ_CP014750.1"/>
</dbReference>
<dbReference type="OrthoDB" id="102174at2157"/>
<dbReference type="Pfam" id="PF00884">
    <property type="entry name" value="Sulfatase"/>
    <property type="match status" value="1"/>
</dbReference>
<gene>
    <name evidence="2" type="ORF">A0127_06520</name>
</gene>
<protein>
    <recommendedName>
        <fullName evidence="1">Sulfatase N-terminal domain-containing protein</fullName>
    </recommendedName>
</protein>
<dbReference type="PANTHER" id="PTHR43751">
    <property type="entry name" value="SULFATASE"/>
    <property type="match status" value="1"/>
</dbReference>
<keyword evidence="3" id="KW-1185">Reference proteome</keyword>
<dbReference type="Proteomes" id="UP000073604">
    <property type="component" value="Chromosome"/>
</dbReference>
<dbReference type="PANTHER" id="PTHR43751:SF3">
    <property type="entry name" value="SULFATASE N-TERMINAL DOMAIN-CONTAINING PROTEIN"/>
    <property type="match status" value="1"/>
</dbReference>
<dbReference type="InterPro" id="IPR052701">
    <property type="entry name" value="GAG_Ulvan_Degrading_Sulfatases"/>
</dbReference>
<dbReference type="InterPro" id="IPR017850">
    <property type="entry name" value="Alkaline_phosphatase_core_sf"/>
</dbReference>
<dbReference type="STRING" id="53952.A0127_06520"/>